<dbReference type="Proteomes" id="UP001238179">
    <property type="component" value="Chromosome"/>
</dbReference>
<sequence>MLRTRFAAALVPALILSGVPLLPRTAPQDPGDMVDELDQQDYEVGESPERYAQVKYLDGSVTIRKGEEDEPLTRGVPVAEGDVVESRGRGVLQLGDGSAVAFGPGTRFRVAALFSDQDQERRVLLVLERGELRVCRGAQSDAVIRVDTPSGSGSLGSRGGSRPEATFQVARGSRGDQTVFLVHGGQATWVNAEGQAQVYAGQRLTVYGNNDLLDRVSDFNTYALGDFDQWAEALVRPRPSESASRVPPEIRYYADDLDGNGKWVYVDETESWCWTPTAVDVDWSPYTNGYWGAYGGGMTWVSSEPWGYVTCHHGRWGWRMGLGWYWIPGVNYSPAWVAWHSTGSWFGWAPLGFRNHPVRWRDRQRCWNVVDVHHVSDRNLRPWFHRDPGVVGVFNRPPQGGARPWFQGRLIVDRREFRDPARFQRVAGEPSVVRDRVAVYTRETGRTILRAPAPTSGPGGFNRLERPRPEPPRPAPGPFGAPEV</sequence>
<proteinExistence type="predicted"/>
<keyword evidence="3" id="KW-1185">Reference proteome</keyword>
<protein>
    <recommendedName>
        <fullName evidence="4">FecR protein domain-containing protein</fullName>
    </recommendedName>
</protein>
<organism evidence="2 3">
    <name type="scientific">Mesoterricola silvestris</name>
    <dbReference type="NCBI Taxonomy" id="2927979"/>
    <lineage>
        <taxon>Bacteria</taxon>
        <taxon>Pseudomonadati</taxon>
        <taxon>Acidobacteriota</taxon>
        <taxon>Holophagae</taxon>
        <taxon>Holophagales</taxon>
        <taxon>Holophagaceae</taxon>
        <taxon>Mesoterricola</taxon>
    </lineage>
</organism>
<dbReference type="PANTHER" id="PTHR38731:SF3">
    <property type="entry name" value="BLL6125 PROTEIN"/>
    <property type="match status" value="1"/>
</dbReference>
<reference evidence="3" key="1">
    <citation type="journal article" date="2023" name="Int. J. Syst. Evol. Microbiol.">
        <title>Mesoterricola silvestris gen. nov., sp. nov., Mesoterricola sediminis sp. nov., Geothrix oryzae sp. nov., Geothrix edaphica sp. nov., Geothrix rubra sp. nov., and Geothrix limicola sp. nov., six novel members of Acidobacteriota isolated from soils.</title>
        <authorList>
            <person name="Itoh H."/>
            <person name="Sugisawa Y."/>
            <person name="Mise K."/>
            <person name="Xu Z."/>
            <person name="Kuniyasu M."/>
            <person name="Ushijima N."/>
            <person name="Kawano K."/>
            <person name="Kobayashi E."/>
            <person name="Shiratori Y."/>
            <person name="Masuda Y."/>
            <person name="Senoo K."/>
        </authorList>
    </citation>
    <scope>NUCLEOTIDE SEQUENCE [LARGE SCALE GENOMIC DNA]</scope>
    <source>
        <strain evidence="3">W79</strain>
    </source>
</reference>
<dbReference type="AlphaFoldDB" id="A0AA48GMM6"/>
<dbReference type="KEGG" id="msil:METEAL_33910"/>
<dbReference type="RefSeq" id="WP_316412893.1">
    <property type="nucleotide sequence ID" value="NZ_AP027080.1"/>
</dbReference>
<evidence type="ECO:0008006" key="4">
    <source>
        <dbReference type="Google" id="ProtNLM"/>
    </source>
</evidence>
<evidence type="ECO:0000313" key="3">
    <source>
        <dbReference type="Proteomes" id="UP001238179"/>
    </source>
</evidence>
<gene>
    <name evidence="2" type="ORF">METEAL_33910</name>
</gene>
<evidence type="ECO:0000313" key="2">
    <source>
        <dbReference type="EMBL" id="BDU74217.1"/>
    </source>
</evidence>
<dbReference type="InterPro" id="IPR046535">
    <property type="entry name" value="DUF6600"/>
</dbReference>
<dbReference type="PANTHER" id="PTHR38731">
    <property type="entry name" value="LIPL45-RELATED LIPOPROTEIN-RELATED"/>
    <property type="match status" value="1"/>
</dbReference>
<evidence type="ECO:0000256" key="1">
    <source>
        <dbReference type="SAM" id="MobiDB-lite"/>
    </source>
</evidence>
<dbReference type="Pfam" id="PF20245">
    <property type="entry name" value="DUF6600"/>
    <property type="match status" value="1"/>
</dbReference>
<accession>A0AA48GMM6</accession>
<dbReference type="EMBL" id="AP027080">
    <property type="protein sequence ID" value="BDU74217.1"/>
    <property type="molecule type" value="Genomic_DNA"/>
</dbReference>
<name>A0AA48GMM6_9BACT</name>
<feature type="region of interest" description="Disordered" evidence="1">
    <location>
        <begin position="449"/>
        <end position="484"/>
    </location>
</feature>
<feature type="compositionally biased region" description="Pro residues" evidence="1">
    <location>
        <begin position="472"/>
        <end position="484"/>
    </location>
</feature>